<organism evidence="1 2">
    <name type="scientific">Linnemannia schmuckeri</name>
    <dbReference type="NCBI Taxonomy" id="64567"/>
    <lineage>
        <taxon>Eukaryota</taxon>
        <taxon>Fungi</taxon>
        <taxon>Fungi incertae sedis</taxon>
        <taxon>Mucoromycota</taxon>
        <taxon>Mortierellomycotina</taxon>
        <taxon>Mortierellomycetes</taxon>
        <taxon>Mortierellales</taxon>
        <taxon>Mortierellaceae</taxon>
        <taxon>Linnemannia</taxon>
    </lineage>
</organism>
<keyword evidence="2" id="KW-1185">Reference proteome</keyword>
<gene>
    <name evidence="1" type="ORF">BG015_009482</name>
</gene>
<evidence type="ECO:0000313" key="1">
    <source>
        <dbReference type="EMBL" id="KAF9148776.1"/>
    </source>
</evidence>
<protein>
    <submittedName>
        <fullName evidence="1">Uncharacterized protein</fullName>
    </submittedName>
</protein>
<comment type="caution">
    <text evidence="1">The sequence shown here is derived from an EMBL/GenBank/DDBJ whole genome shotgun (WGS) entry which is preliminary data.</text>
</comment>
<dbReference type="OrthoDB" id="2387460at2759"/>
<dbReference type="EMBL" id="JAAAUQ010000616">
    <property type="protein sequence ID" value="KAF9148776.1"/>
    <property type="molecule type" value="Genomic_DNA"/>
</dbReference>
<proteinExistence type="predicted"/>
<name>A0A9P5RVH0_9FUNG</name>
<dbReference type="Proteomes" id="UP000748756">
    <property type="component" value="Unassembled WGS sequence"/>
</dbReference>
<dbReference type="AlphaFoldDB" id="A0A9P5RVH0"/>
<reference evidence="1" key="1">
    <citation type="journal article" date="2020" name="Fungal Divers.">
        <title>Resolving the Mortierellaceae phylogeny through synthesis of multi-gene phylogenetics and phylogenomics.</title>
        <authorList>
            <person name="Vandepol N."/>
            <person name="Liber J."/>
            <person name="Desiro A."/>
            <person name="Na H."/>
            <person name="Kennedy M."/>
            <person name="Barry K."/>
            <person name="Grigoriev I.V."/>
            <person name="Miller A.N."/>
            <person name="O'Donnell K."/>
            <person name="Stajich J.E."/>
            <person name="Bonito G."/>
        </authorList>
    </citation>
    <scope>NUCLEOTIDE SEQUENCE</scope>
    <source>
        <strain evidence="1">NRRL 6426</strain>
    </source>
</reference>
<sequence>MVKPGVITPSISSQQQPDRRIPRYISWNTELEAWSQDALNSNWTNMGRVYVSSPWSLLPKVLQKIKMDKAKATVITPNWPRWSQSTVRNYKSAILQLFSNEEREATTINRDFQQFIKRLRNYDIDLALLLKHLHNLGSNDTMSITDLTAKTCFLLPVCCLRADDIKCIDNTQSMVKDATLTLTVLFPKELRGGQNIIKPVVIKSHPKEECCPVRAYMEYRRCTETIDDLACKDHPKIASKRYTPLISFIKEPTQSLQPEWISHYIHDIMRWILRLRGNPSTRHERWEPRWLSNTVFQWRTLSPM</sequence>
<evidence type="ECO:0000313" key="2">
    <source>
        <dbReference type="Proteomes" id="UP000748756"/>
    </source>
</evidence>
<feature type="non-terminal residue" evidence="1">
    <location>
        <position position="304"/>
    </location>
</feature>
<accession>A0A9P5RVH0</accession>